<organism evidence="9 10">
    <name type="scientific">Anditalea andensis</name>
    <dbReference type="NCBI Taxonomy" id="1048983"/>
    <lineage>
        <taxon>Bacteria</taxon>
        <taxon>Pseudomonadati</taxon>
        <taxon>Bacteroidota</taxon>
        <taxon>Cytophagia</taxon>
        <taxon>Cytophagales</taxon>
        <taxon>Cytophagaceae</taxon>
        <taxon>Anditalea</taxon>
    </lineage>
</organism>
<dbReference type="GO" id="GO:0005886">
    <property type="term" value="C:plasma membrane"/>
    <property type="evidence" value="ECO:0007669"/>
    <property type="project" value="UniProtKB-SubCell"/>
</dbReference>
<dbReference type="PANTHER" id="PTHR22926">
    <property type="entry name" value="PHOSPHO-N-ACETYLMURAMOYL-PENTAPEPTIDE-TRANSFERASE"/>
    <property type="match status" value="1"/>
</dbReference>
<reference evidence="9 10" key="1">
    <citation type="submission" date="2014-04" db="EMBL/GenBank/DDBJ databases">
        <title>Characterization and application of a salt tolerant electro-active bacterium.</title>
        <authorList>
            <person name="Yang L."/>
            <person name="Wei S."/>
            <person name="Tay Q.X.M."/>
        </authorList>
    </citation>
    <scope>NUCLEOTIDE SEQUENCE [LARGE SCALE GENOMIC DNA]</scope>
    <source>
        <strain evidence="9 10">LY1</strain>
    </source>
</reference>
<feature type="transmembrane region" description="Helical" evidence="8">
    <location>
        <begin position="167"/>
        <end position="184"/>
    </location>
</feature>
<feature type="transmembrane region" description="Helical" evidence="8">
    <location>
        <begin position="298"/>
        <end position="324"/>
    </location>
</feature>
<keyword evidence="5 8" id="KW-1133">Transmembrane helix</keyword>
<keyword evidence="2" id="KW-1003">Cell membrane</keyword>
<feature type="transmembrane region" description="Helical" evidence="8">
    <location>
        <begin position="77"/>
        <end position="95"/>
    </location>
</feature>
<feature type="binding site" evidence="7">
    <location>
        <position position="159"/>
    </location>
    <ligand>
        <name>Mg(2+)</name>
        <dbReference type="ChEBI" id="CHEBI:18420"/>
    </ligand>
</feature>
<gene>
    <name evidence="9" type="ORF">EL17_20115</name>
</gene>
<feature type="transmembrane region" description="Helical" evidence="8">
    <location>
        <begin position="190"/>
        <end position="206"/>
    </location>
</feature>
<accession>A0A074KQJ1</accession>
<sequence>MVEYVPLLAIALLCFGIAFSITYFLIPKIVWVAREKELVVKPDHRSSHRIITPSFGGVAFFICFILCYSVLSSEYAFMHSSFVIPAVTLLFIVGLKDDLVVSSARAKLIGQLMAVAFLFLNPDFSKISLHGFLGVDMLSAWVSVPLVFIFMVGFINAYNLIDGIDGLAAFLGIIIFGAMGTVFYLGGEDFYFLVCTLLIGSLLAFIRFNFSKKITHKIFMGDTGSLFIGFLIAFLSLKVLAMDPEKIIGFELLPENFPLLVMVILSIPIFDTFRIMLVRKMTGKGIFVPDRNHVHHILIDLGLTHFKTSVLLSALLLVLIFSTYLLGTYFGWPVLLLFICLLAVMAYTVFHFLKSKVKPFRIKRKKLKARLAFFQGFFY</sequence>
<feature type="transmembrane region" description="Helical" evidence="8">
    <location>
        <begin position="330"/>
        <end position="353"/>
    </location>
</feature>
<dbReference type="OrthoDB" id="9783652at2"/>
<keyword evidence="3" id="KW-0808">Transferase</keyword>
<evidence type="ECO:0000256" key="4">
    <source>
        <dbReference type="ARBA" id="ARBA00022692"/>
    </source>
</evidence>
<dbReference type="PANTHER" id="PTHR22926:SF3">
    <property type="entry name" value="UNDECAPRENYL-PHOSPHATE ALPHA-N-ACETYLGLUCOSAMINYL 1-PHOSPHATE TRANSFERASE"/>
    <property type="match status" value="1"/>
</dbReference>
<protein>
    <recommendedName>
        <fullName evidence="11">Glycosyl transferase</fullName>
    </recommendedName>
</protein>
<dbReference type="RefSeq" id="WP_035078620.1">
    <property type="nucleotide sequence ID" value="NZ_JMIH01000028.1"/>
</dbReference>
<proteinExistence type="predicted"/>
<feature type="binding site" evidence="7">
    <location>
        <position position="222"/>
    </location>
    <ligand>
        <name>Mg(2+)</name>
        <dbReference type="ChEBI" id="CHEBI:18420"/>
    </ligand>
</feature>
<dbReference type="EMBL" id="JMIH01000028">
    <property type="protein sequence ID" value="KEO72211.1"/>
    <property type="molecule type" value="Genomic_DNA"/>
</dbReference>
<dbReference type="GO" id="GO:0046872">
    <property type="term" value="F:metal ion binding"/>
    <property type="evidence" value="ECO:0007669"/>
    <property type="project" value="UniProtKB-KW"/>
</dbReference>
<feature type="transmembrane region" description="Helical" evidence="8">
    <location>
        <begin position="218"/>
        <end position="237"/>
    </location>
</feature>
<dbReference type="InterPro" id="IPR018480">
    <property type="entry name" value="PNAcMuramoyl-5peptid_Trfase_CS"/>
</dbReference>
<dbReference type="GO" id="GO:0009103">
    <property type="term" value="P:lipopolysaccharide biosynthetic process"/>
    <property type="evidence" value="ECO:0007669"/>
    <property type="project" value="TreeGrafter"/>
</dbReference>
<feature type="transmembrane region" description="Helical" evidence="8">
    <location>
        <begin position="104"/>
        <end position="120"/>
    </location>
</feature>
<feature type="transmembrane region" description="Helical" evidence="8">
    <location>
        <begin position="140"/>
        <end position="160"/>
    </location>
</feature>
<comment type="caution">
    <text evidence="9">The sequence shown here is derived from an EMBL/GenBank/DDBJ whole genome shotgun (WGS) entry which is preliminary data.</text>
</comment>
<dbReference type="eggNOG" id="COG0472">
    <property type="taxonomic scope" value="Bacteria"/>
</dbReference>
<dbReference type="STRING" id="1048983.EL17_20115"/>
<dbReference type="Proteomes" id="UP000027821">
    <property type="component" value="Unassembled WGS sequence"/>
</dbReference>
<dbReference type="AlphaFoldDB" id="A0A074KQJ1"/>
<feature type="transmembrane region" description="Helical" evidence="8">
    <location>
        <begin position="6"/>
        <end position="26"/>
    </location>
</feature>
<evidence type="ECO:0000256" key="8">
    <source>
        <dbReference type="SAM" id="Phobius"/>
    </source>
</evidence>
<evidence type="ECO:0000256" key="6">
    <source>
        <dbReference type="ARBA" id="ARBA00023136"/>
    </source>
</evidence>
<feature type="transmembrane region" description="Helical" evidence="8">
    <location>
        <begin position="257"/>
        <end position="277"/>
    </location>
</feature>
<evidence type="ECO:0008006" key="11">
    <source>
        <dbReference type="Google" id="ProtNLM"/>
    </source>
</evidence>
<comment type="cofactor">
    <cofactor evidence="7">
        <name>Mg(2+)</name>
        <dbReference type="ChEBI" id="CHEBI:18420"/>
    </cofactor>
</comment>
<keyword evidence="7" id="KW-0479">Metal-binding</keyword>
<feature type="transmembrane region" description="Helical" evidence="8">
    <location>
        <begin position="50"/>
        <end position="71"/>
    </location>
</feature>
<evidence type="ECO:0000256" key="5">
    <source>
        <dbReference type="ARBA" id="ARBA00022989"/>
    </source>
</evidence>
<dbReference type="GO" id="GO:0044038">
    <property type="term" value="P:cell wall macromolecule biosynthetic process"/>
    <property type="evidence" value="ECO:0007669"/>
    <property type="project" value="TreeGrafter"/>
</dbReference>
<comment type="subcellular location">
    <subcellularLocation>
        <location evidence="1">Cell membrane</location>
        <topology evidence="1">Multi-pass membrane protein</topology>
    </subcellularLocation>
</comment>
<dbReference type="InterPro" id="IPR000715">
    <property type="entry name" value="Glycosyl_transferase_4"/>
</dbReference>
<dbReference type="GO" id="GO:0016780">
    <property type="term" value="F:phosphotransferase activity, for other substituted phosphate groups"/>
    <property type="evidence" value="ECO:0007669"/>
    <property type="project" value="InterPro"/>
</dbReference>
<evidence type="ECO:0000256" key="2">
    <source>
        <dbReference type="ARBA" id="ARBA00022475"/>
    </source>
</evidence>
<evidence type="ECO:0000256" key="3">
    <source>
        <dbReference type="ARBA" id="ARBA00022679"/>
    </source>
</evidence>
<dbReference type="GO" id="GO:0071555">
    <property type="term" value="P:cell wall organization"/>
    <property type="evidence" value="ECO:0007669"/>
    <property type="project" value="TreeGrafter"/>
</dbReference>
<dbReference type="Pfam" id="PF00953">
    <property type="entry name" value="Glycos_transf_4"/>
    <property type="match status" value="1"/>
</dbReference>
<keyword evidence="10" id="KW-1185">Reference proteome</keyword>
<name>A0A074KQJ1_9BACT</name>
<keyword evidence="4 8" id="KW-0812">Transmembrane</keyword>
<dbReference type="PROSITE" id="PS01348">
    <property type="entry name" value="MRAY_2"/>
    <property type="match status" value="1"/>
</dbReference>
<dbReference type="CDD" id="cd06853">
    <property type="entry name" value="GT_WecA_like"/>
    <property type="match status" value="1"/>
</dbReference>
<keyword evidence="7" id="KW-0460">Magnesium</keyword>
<evidence type="ECO:0000313" key="10">
    <source>
        <dbReference type="Proteomes" id="UP000027821"/>
    </source>
</evidence>
<evidence type="ECO:0000313" key="9">
    <source>
        <dbReference type="EMBL" id="KEO72211.1"/>
    </source>
</evidence>
<evidence type="ECO:0000256" key="1">
    <source>
        <dbReference type="ARBA" id="ARBA00004651"/>
    </source>
</evidence>
<keyword evidence="6 8" id="KW-0472">Membrane</keyword>
<evidence type="ECO:0000256" key="7">
    <source>
        <dbReference type="PIRSR" id="PIRSR600715-1"/>
    </source>
</evidence>